<keyword evidence="3" id="KW-1185">Reference proteome</keyword>
<dbReference type="RefSeq" id="WP_183306715.1">
    <property type="nucleotide sequence ID" value="NZ_JACIEP010000005.1"/>
</dbReference>
<evidence type="ECO:0000313" key="2">
    <source>
        <dbReference type="EMBL" id="MBB4035789.1"/>
    </source>
</evidence>
<keyword evidence="1" id="KW-0732">Signal</keyword>
<sequence length="211" mass="24357">MRKIYLLAIILFCCLAIQAQASKPRGTYLNFNYVSSKLKNTSDKSSLKNNYGAAITIGHTFYLHKEPLWNMVRFGIDWTIFDLNFSQYFDTYFDDYEDDKVKIYQGEAGMHVGPSITVTPLNGLNISGYFRYAPSYAAIYDDYSENFSGTYGSFFVSGLSVSYKLISLGIENRWGSAKYKFDYEEDEYEEPTSYKQKLKTSGARFYLGFRF</sequence>
<name>A0A840CM81_9BACT</name>
<organism evidence="2 3">
    <name type="scientific">Dysgonomonas hofstadii</name>
    <dbReference type="NCBI Taxonomy" id="637886"/>
    <lineage>
        <taxon>Bacteria</taxon>
        <taxon>Pseudomonadati</taxon>
        <taxon>Bacteroidota</taxon>
        <taxon>Bacteroidia</taxon>
        <taxon>Bacteroidales</taxon>
        <taxon>Dysgonomonadaceae</taxon>
        <taxon>Dysgonomonas</taxon>
    </lineage>
</organism>
<evidence type="ECO:0000256" key="1">
    <source>
        <dbReference type="SAM" id="SignalP"/>
    </source>
</evidence>
<feature type="chain" id="PRO_5032353126" description="Outer membrane protein beta-barrel domain-containing protein" evidence="1">
    <location>
        <begin position="22"/>
        <end position="211"/>
    </location>
</feature>
<dbReference type="Proteomes" id="UP000555103">
    <property type="component" value="Unassembled WGS sequence"/>
</dbReference>
<protein>
    <recommendedName>
        <fullName evidence="4">Outer membrane protein beta-barrel domain-containing protein</fullName>
    </recommendedName>
</protein>
<feature type="signal peptide" evidence="1">
    <location>
        <begin position="1"/>
        <end position="21"/>
    </location>
</feature>
<gene>
    <name evidence="2" type="ORF">GGR21_001684</name>
</gene>
<evidence type="ECO:0000313" key="3">
    <source>
        <dbReference type="Proteomes" id="UP000555103"/>
    </source>
</evidence>
<comment type="caution">
    <text evidence="2">The sequence shown here is derived from an EMBL/GenBank/DDBJ whole genome shotgun (WGS) entry which is preliminary data.</text>
</comment>
<reference evidence="2 3" key="1">
    <citation type="submission" date="2020-08" db="EMBL/GenBank/DDBJ databases">
        <title>Genomic Encyclopedia of Type Strains, Phase IV (KMG-IV): sequencing the most valuable type-strain genomes for metagenomic binning, comparative biology and taxonomic classification.</title>
        <authorList>
            <person name="Goeker M."/>
        </authorList>
    </citation>
    <scope>NUCLEOTIDE SEQUENCE [LARGE SCALE GENOMIC DNA]</scope>
    <source>
        <strain evidence="2 3">DSM 104969</strain>
    </source>
</reference>
<dbReference type="EMBL" id="JACIEP010000005">
    <property type="protein sequence ID" value="MBB4035789.1"/>
    <property type="molecule type" value="Genomic_DNA"/>
</dbReference>
<evidence type="ECO:0008006" key="4">
    <source>
        <dbReference type="Google" id="ProtNLM"/>
    </source>
</evidence>
<proteinExistence type="predicted"/>
<dbReference type="AlphaFoldDB" id="A0A840CM81"/>
<accession>A0A840CM81</accession>